<evidence type="ECO:0000313" key="4">
    <source>
        <dbReference type="Proteomes" id="UP000730482"/>
    </source>
</evidence>
<dbReference type="PANTHER" id="PTHR24321:SF8">
    <property type="entry name" value="ESTRADIOL 17-BETA-DEHYDROGENASE 8-RELATED"/>
    <property type="match status" value="1"/>
</dbReference>
<protein>
    <submittedName>
        <fullName evidence="3">SDR family oxidoreductase</fullName>
    </submittedName>
</protein>
<dbReference type="PRINTS" id="PR00081">
    <property type="entry name" value="GDHRDH"/>
</dbReference>
<keyword evidence="2" id="KW-0560">Oxidoreductase</keyword>
<sequence>MMNNASTDTPRTYVVTGSASGIGQATAQLLKERGHRVIGADLHDAEVIADLSTADGRASLIEGVTEASGGRVDAVLAVAGVDIAGPATAAINYYGAISTMTGLRPLLLNSPAPRVVAVSSITSVHPYDEELLDLLLDGEEAAALRRAAVAGPVYATTKRALSRWIRRHAITPDWAGAGIPLNAVAPGLVRTELLKRLFDDPGTRQRIEAGSPMPLGGPYEPVAAAELLAWLAGEQNGHMTGQTIFLDGGADVALRGDSTW</sequence>
<keyword evidence="4" id="KW-1185">Reference proteome</keyword>
<dbReference type="InterPro" id="IPR002347">
    <property type="entry name" value="SDR_fam"/>
</dbReference>
<dbReference type="PANTHER" id="PTHR24321">
    <property type="entry name" value="DEHYDROGENASES, SHORT CHAIN"/>
    <property type="match status" value="1"/>
</dbReference>
<dbReference type="Proteomes" id="UP000730482">
    <property type="component" value="Unassembled WGS sequence"/>
</dbReference>
<comment type="similarity">
    <text evidence="1">Belongs to the short-chain dehydrogenases/reductases (SDR) family.</text>
</comment>
<dbReference type="Gene3D" id="3.40.50.720">
    <property type="entry name" value="NAD(P)-binding Rossmann-like Domain"/>
    <property type="match status" value="1"/>
</dbReference>
<name>A0ABS5KQL3_9ACTN</name>
<dbReference type="Pfam" id="PF13561">
    <property type="entry name" value="adh_short_C2"/>
    <property type="match status" value="1"/>
</dbReference>
<proteinExistence type="inferred from homology"/>
<evidence type="ECO:0000256" key="2">
    <source>
        <dbReference type="ARBA" id="ARBA00023002"/>
    </source>
</evidence>
<accession>A0ABS5KQL3</accession>
<gene>
    <name evidence="3" type="ORF">KGQ19_15735</name>
</gene>
<dbReference type="EMBL" id="JAAFYZ010000046">
    <property type="protein sequence ID" value="MBS2548316.1"/>
    <property type="molecule type" value="Genomic_DNA"/>
</dbReference>
<dbReference type="SUPFAM" id="SSF51735">
    <property type="entry name" value="NAD(P)-binding Rossmann-fold domains"/>
    <property type="match status" value="1"/>
</dbReference>
<evidence type="ECO:0000313" key="3">
    <source>
        <dbReference type="EMBL" id="MBS2548316.1"/>
    </source>
</evidence>
<evidence type="ECO:0000256" key="1">
    <source>
        <dbReference type="ARBA" id="ARBA00006484"/>
    </source>
</evidence>
<comment type="caution">
    <text evidence="3">The sequence shown here is derived from an EMBL/GenBank/DDBJ whole genome shotgun (WGS) entry which is preliminary data.</text>
</comment>
<dbReference type="RefSeq" id="WP_212009899.1">
    <property type="nucleotide sequence ID" value="NZ_JAAFYZ010000046.1"/>
</dbReference>
<organism evidence="3 4">
    <name type="scientific">Catenulispora pinistramenti</name>
    <dbReference type="NCBI Taxonomy" id="2705254"/>
    <lineage>
        <taxon>Bacteria</taxon>
        <taxon>Bacillati</taxon>
        <taxon>Actinomycetota</taxon>
        <taxon>Actinomycetes</taxon>
        <taxon>Catenulisporales</taxon>
        <taxon>Catenulisporaceae</taxon>
        <taxon>Catenulispora</taxon>
    </lineage>
</organism>
<dbReference type="Pfam" id="PF00106">
    <property type="entry name" value="adh_short"/>
    <property type="match status" value="1"/>
</dbReference>
<dbReference type="InterPro" id="IPR036291">
    <property type="entry name" value="NAD(P)-bd_dom_sf"/>
</dbReference>
<reference evidence="3 4" key="1">
    <citation type="submission" date="2020-02" db="EMBL/GenBank/DDBJ databases">
        <title>Acidophilic actinobacteria isolated from forest soil.</title>
        <authorList>
            <person name="Golinska P."/>
        </authorList>
    </citation>
    <scope>NUCLEOTIDE SEQUENCE [LARGE SCALE GENOMIC DNA]</scope>
    <source>
        <strain evidence="3 4">NL8</strain>
    </source>
</reference>